<dbReference type="GO" id="GO:0043565">
    <property type="term" value="F:sequence-specific DNA binding"/>
    <property type="evidence" value="ECO:0007669"/>
    <property type="project" value="InterPro"/>
</dbReference>
<dbReference type="CDD" id="cd14820">
    <property type="entry name" value="TRAX"/>
    <property type="match status" value="1"/>
</dbReference>
<dbReference type="InterPro" id="IPR016069">
    <property type="entry name" value="Translin_C"/>
</dbReference>
<organism evidence="7 8">
    <name type="scientific">Saitoella complicata (strain BCRC 22490 / CBS 7301 / JCM 7358 / NBRC 10748 / NRRL Y-17804)</name>
    <dbReference type="NCBI Taxonomy" id="698492"/>
    <lineage>
        <taxon>Eukaryota</taxon>
        <taxon>Fungi</taxon>
        <taxon>Dikarya</taxon>
        <taxon>Ascomycota</taxon>
        <taxon>Taphrinomycotina</taxon>
        <taxon>Taphrinomycotina incertae sedis</taxon>
        <taxon>Saitoella</taxon>
    </lineage>
</organism>
<evidence type="ECO:0000256" key="4">
    <source>
        <dbReference type="ARBA" id="ARBA00022490"/>
    </source>
</evidence>
<evidence type="ECO:0000256" key="6">
    <source>
        <dbReference type="SAM" id="MobiDB-lite"/>
    </source>
</evidence>
<dbReference type="PANTHER" id="PTHR10741">
    <property type="entry name" value="TRANSLIN AND TRANSLIN ASSOCIATED PROTEIN X"/>
    <property type="match status" value="1"/>
</dbReference>
<comment type="caution">
    <text evidence="7">The sequence shown here is derived from an EMBL/GenBank/DDBJ whole genome shotgun (WGS) entry which is preliminary data.</text>
</comment>
<dbReference type="Pfam" id="PF01997">
    <property type="entry name" value="Translin"/>
    <property type="match status" value="1"/>
</dbReference>
<gene>
    <name evidence="7" type="ORF">G7K_3439-t1</name>
</gene>
<protein>
    <recommendedName>
        <fullName evidence="9">Translin</fullName>
    </recommendedName>
</protein>
<dbReference type="Gene3D" id="1.20.58.200">
    <property type="entry name" value="Translin, domain 2"/>
    <property type="match status" value="1"/>
</dbReference>
<accession>A0A0E9NHC6</accession>
<keyword evidence="8" id="KW-1185">Reference proteome</keyword>
<dbReference type="Gene3D" id="1.20.58.190">
    <property type="entry name" value="Translin, domain 1"/>
    <property type="match status" value="1"/>
</dbReference>
<reference evidence="7 8" key="2">
    <citation type="journal article" date="2014" name="J. Gen. Appl. Microbiol.">
        <title>The early diverging ascomycetous budding yeast Saitoella complicata has three histone deacetylases belonging to the Clr6, Hos2, and Rpd3 lineages.</title>
        <authorList>
            <person name="Nishida H."/>
            <person name="Matsumoto T."/>
            <person name="Kondo S."/>
            <person name="Hamamoto M."/>
            <person name="Yoshikawa H."/>
        </authorList>
    </citation>
    <scope>NUCLEOTIDE SEQUENCE [LARGE SCALE GENOMIC DNA]</scope>
    <source>
        <strain evidence="7 8">NRRL Y-17804</strain>
    </source>
</reference>
<dbReference type="Proteomes" id="UP000033140">
    <property type="component" value="Unassembled WGS sequence"/>
</dbReference>
<dbReference type="InterPro" id="IPR002848">
    <property type="entry name" value="Translin_fam"/>
</dbReference>
<feature type="region of interest" description="Disordered" evidence="6">
    <location>
        <begin position="238"/>
        <end position="260"/>
    </location>
</feature>
<dbReference type="InterPro" id="IPR036081">
    <property type="entry name" value="Translin_sf"/>
</dbReference>
<keyword evidence="4" id="KW-0963">Cytoplasm</keyword>
<evidence type="ECO:0000256" key="5">
    <source>
        <dbReference type="ARBA" id="ARBA00023242"/>
    </source>
</evidence>
<proteinExistence type="inferred from homology"/>
<dbReference type="SUPFAM" id="SSF74784">
    <property type="entry name" value="Translin"/>
    <property type="match status" value="1"/>
</dbReference>
<dbReference type="AlphaFoldDB" id="A0A0E9NHC6"/>
<reference evidence="7 8" key="1">
    <citation type="journal article" date="2011" name="J. Gen. Appl. Microbiol.">
        <title>Draft genome sequencing of the enigmatic yeast Saitoella complicata.</title>
        <authorList>
            <person name="Nishida H."/>
            <person name="Hamamoto M."/>
            <person name="Sugiyama J."/>
        </authorList>
    </citation>
    <scope>NUCLEOTIDE SEQUENCE [LARGE SCALE GENOMIC DNA]</scope>
    <source>
        <strain evidence="7 8">NRRL Y-17804</strain>
    </source>
</reference>
<evidence type="ECO:0000313" key="8">
    <source>
        <dbReference type="Proteomes" id="UP000033140"/>
    </source>
</evidence>
<comment type="similarity">
    <text evidence="3">Belongs to the translin family.</text>
</comment>
<evidence type="ECO:0000256" key="2">
    <source>
        <dbReference type="ARBA" id="ARBA00004496"/>
    </source>
</evidence>
<comment type="subcellular location">
    <subcellularLocation>
        <location evidence="2">Cytoplasm</location>
    </subcellularLocation>
    <subcellularLocation>
        <location evidence="1">Nucleus</location>
    </subcellularLocation>
</comment>
<evidence type="ECO:0000256" key="3">
    <source>
        <dbReference type="ARBA" id="ARBA00005902"/>
    </source>
</evidence>
<dbReference type="EMBL" id="BACD03000021">
    <property type="protein sequence ID" value="GAO49287.1"/>
    <property type="molecule type" value="Genomic_DNA"/>
</dbReference>
<name>A0A0E9NHC6_SAICN</name>
<reference evidence="7 8" key="3">
    <citation type="journal article" date="2015" name="Genome Announc.">
        <title>Draft Genome Sequence of the Archiascomycetous Yeast Saitoella complicata.</title>
        <authorList>
            <person name="Yamauchi K."/>
            <person name="Kondo S."/>
            <person name="Hamamoto M."/>
            <person name="Takahashi Y."/>
            <person name="Ogura Y."/>
            <person name="Hayashi T."/>
            <person name="Nishida H."/>
        </authorList>
    </citation>
    <scope>NUCLEOTIDE SEQUENCE [LARGE SCALE GENOMIC DNA]</scope>
    <source>
        <strain evidence="7 8">NRRL Y-17804</strain>
    </source>
</reference>
<evidence type="ECO:0000256" key="1">
    <source>
        <dbReference type="ARBA" id="ARBA00004123"/>
    </source>
</evidence>
<evidence type="ECO:0000313" key="7">
    <source>
        <dbReference type="EMBL" id="GAO49287.1"/>
    </source>
</evidence>
<evidence type="ECO:0008006" key="9">
    <source>
        <dbReference type="Google" id="ProtNLM"/>
    </source>
</evidence>
<dbReference type="GO" id="GO:0005634">
    <property type="term" value="C:nucleus"/>
    <property type="evidence" value="ECO:0007669"/>
    <property type="project" value="UniProtKB-SubCell"/>
</dbReference>
<sequence>METTAGSNRAEQLIKTFEAFRDQLDSHNERRERIIKISRDVTALAKKMIFSLHRLPPPSGTSSQVIPSGIQKDLDKRNSEIHELLRKAAVDLEGPNAYKYQKQLSGALQEYLEALTFQHYLETSTLLTYPAACALLSPLGITLPESDFLLGWADTTGELMRRAISLLPAHPDSAREILVVLRGLWEGFECLNVDTEGVRGTWGEIGKKMGVMRGSVQKVEDALYSVCVRGSERPAGMLDLGGGGGGNKRQREVDDYVDNY</sequence>
<dbReference type="GO" id="GO:0005737">
    <property type="term" value="C:cytoplasm"/>
    <property type="evidence" value="ECO:0007669"/>
    <property type="project" value="UniProtKB-SubCell"/>
</dbReference>
<dbReference type="OMA" id="DTCMETC"/>
<dbReference type="InterPro" id="IPR016068">
    <property type="entry name" value="Translin_N"/>
</dbReference>
<keyword evidence="5" id="KW-0539">Nucleus</keyword>
<dbReference type="STRING" id="698492.A0A0E9NHC6"/>